<keyword evidence="6" id="KW-1185">Reference proteome</keyword>
<dbReference type="PaxDb" id="2711-XP_006475538.1"/>
<name>A0A067F2R4_CITSI</name>
<keyword evidence="2 3" id="KW-0539">Nucleus</keyword>
<evidence type="ECO:0000256" key="2">
    <source>
        <dbReference type="ARBA" id="ARBA00023242"/>
    </source>
</evidence>
<evidence type="ECO:0000313" key="5">
    <source>
        <dbReference type="EMBL" id="KDO61633.1"/>
    </source>
</evidence>
<reference evidence="5 6" key="1">
    <citation type="submission" date="2014-04" db="EMBL/GenBank/DDBJ databases">
        <authorList>
            <consortium name="International Citrus Genome Consortium"/>
            <person name="Gmitter F."/>
            <person name="Chen C."/>
            <person name="Farmerie W."/>
            <person name="Harkins T."/>
            <person name="Desany B."/>
            <person name="Mohiuddin M."/>
            <person name="Kodira C."/>
            <person name="Borodovsky M."/>
            <person name="Lomsadze A."/>
            <person name="Burns P."/>
            <person name="Jenkins J."/>
            <person name="Prochnik S."/>
            <person name="Shu S."/>
            <person name="Chapman J."/>
            <person name="Pitluck S."/>
            <person name="Schmutz J."/>
            <person name="Rokhsar D."/>
        </authorList>
    </citation>
    <scope>NUCLEOTIDE SEQUENCE</scope>
</reference>
<dbReference type="GO" id="GO:0005634">
    <property type="term" value="C:nucleus"/>
    <property type="evidence" value="ECO:0007669"/>
    <property type="project" value="UniProtKB-SubCell"/>
</dbReference>
<accession>A0A067F2R4</accession>
<dbReference type="InterPro" id="IPR045281">
    <property type="entry name" value="CONSTANS-like"/>
</dbReference>
<evidence type="ECO:0000313" key="6">
    <source>
        <dbReference type="Proteomes" id="UP000027120"/>
    </source>
</evidence>
<dbReference type="KEGG" id="cit:102608234"/>
<dbReference type="GO" id="GO:0009909">
    <property type="term" value="P:regulation of flower development"/>
    <property type="evidence" value="ECO:0007669"/>
    <property type="project" value="InterPro"/>
</dbReference>
<dbReference type="PANTHER" id="PTHR31319:SF110">
    <property type="entry name" value="CCT MOTIF FAMILY PROTEIN"/>
    <property type="match status" value="1"/>
</dbReference>
<dbReference type="EMBL" id="KK784924">
    <property type="protein sequence ID" value="KDO61633.1"/>
    <property type="molecule type" value="Genomic_DNA"/>
</dbReference>
<dbReference type="PANTHER" id="PTHR31319">
    <property type="entry name" value="ZINC FINGER PROTEIN CONSTANS-LIKE 4"/>
    <property type="match status" value="1"/>
</dbReference>
<evidence type="ECO:0000256" key="3">
    <source>
        <dbReference type="PROSITE-ProRule" id="PRU00357"/>
    </source>
</evidence>
<dbReference type="PROSITE" id="PS51017">
    <property type="entry name" value="CCT"/>
    <property type="match status" value="1"/>
</dbReference>
<evidence type="ECO:0000256" key="1">
    <source>
        <dbReference type="ARBA" id="ARBA00004123"/>
    </source>
</evidence>
<dbReference type="AlphaFoldDB" id="A0A067F2R4"/>
<dbReference type="SMR" id="A0A067F2R4"/>
<dbReference type="OrthoDB" id="153872at2759"/>
<comment type="subcellular location">
    <subcellularLocation>
        <location evidence="1 3">Nucleus</location>
    </subcellularLocation>
</comment>
<dbReference type="InterPro" id="IPR010402">
    <property type="entry name" value="CCT_domain"/>
</dbReference>
<protein>
    <recommendedName>
        <fullName evidence="4">CCT domain-containing protein</fullName>
    </recommendedName>
</protein>
<dbReference type="Proteomes" id="UP000027120">
    <property type="component" value="Unassembled WGS sequence"/>
</dbReference>
<sequence length="283" mass="31551">MASIPQFYSDDSFSSAELSQFPYPISAAMAAAGESTNYGECPGNSVSSCGGSVSSGNNGPIWGTEENFPIVSFENILAPESDVVSSSPLIPFTAEQLGIYDSMVPTLAEYNGMAMCGTNEIQNYGARFQLPSAACEFGDDCCAFMHDLKPMHPATGENWGIQNNQMASMEDANVIKVGRYSVEERKDRILRYLKKKNQRNFNKTIKYACRKTLADRRVRVRGRFARNNELCEEDQTVMKNDDNSHKGKNPYCVDDDVQMKQDEEWLQEAMASLMYLPYIAGYN</sequence>
<evidence type="ECO:0000259" key="4">
    <source>
        <dbReference type="PROSITE" id="PS51017"/>
    </source>
</evidence>
<proteinExistence type="predicted"/>
<dbReference type="Pfam" id="PF06203">
    <property type="entry name" value="CCT"/>
    <property type="match status" value="1"/>
</dbReference>
<gene>
    <name evidence="5" type="ORF">CISIN_1g023394mg</name>
</gene>
<organism evidence="5 6">
    <name type="scientific">Citrus sinensis</name>
    <name type="common">Sweet orange</name>
    <name type="synonym">Citrus aurantium var. sinensis</name>
    <dbReference type="NCBI Taxonomy" id="2711"/>
    <lineage>
        <taxon>Eukaryota</taxon>
        <taxon>Viridiplantae</taxon>
        <taxon>Streptophyta</taxon>
        <taxon>Embryophyta</taxon>
        <taxon>Tracheophyta</taxon>
        <taxon>Spermatophyta</taxon>
        <taxon>Magnoliopsida</taxon>
        <taxon>eudicotyledons</taxon>
        <taxon>Gunneridae</taxon>
        <taxon>Pentapetalae</taxon>
        <taxon>rosids</taxon>
        <taxon>malvids</taxon>
        <taxon>Sapindales</taxon>
        <taxon>Rutaceae</taxon>
        <taxon>Aurantioideae</taxon>
        <taxon>Citrus</taxon>
    </lineage>
</organism>
<dbReference type="eggNOG" id="ENOG502RXHA">
    <property type="taxonomic scope" value="Eukaryota"/>
</dbReference>
<feature type="domain" description="CCT" evidence="4">
    <location>
        <begin position="185"/>
        <end position="227"/>
    </location>
</feature>